<dbReference type="GO" id="GO:0003723">
    <property type="term" value="F:RNA binding"/>
    <property type="evidence" value="ECO:0007669"/>
    <property type="project" value="UniProtKB-UniRule"/>
</dbReference>
<evidence type="ECO:0000256" key="5">
    <source>
        <dbReference type="ARBA" id="ARBA00022884"/>
    </source>
</evidence>
<gene>
    <name evidence="8" type="ORF">C7435_2024</name>
</gene>
<dbReference type="CDD" id="cd02440">
    <property type="entry name" value="AdoMet_MTases"/>
    <property type="match status" value="1"/>
</dbReference>
<dbReference type="InterPro" id="IPR035926">
    <property type="entry name" value="NusB-like_sf"/>
</dbReference>
<dbReference type="RefSeq" id="WP_121211252.1">
    <property type="nucleotide sequence ID" value="NZ_RBIM01000004.1"/>
</dbReference>
<dbReference type="PROSITE" id="PS01153">
    <property type="entry name" value="NOL1_NOP2_SUN"/>
    <property type="match status" value="1"/>
</dbReference>
<evidence type="ECO:0000256" key="3">
    <source>
        <dbReference type="ARBA" id="ARBA00022679"/>
    </source>
</evidence>
<evidence type="ECO:0000313" key="8">
    <source>
        <dbReference type="EMBL" id="RKQ96691.1"/>
    </source>
</evidence>
<protein>
    <submittedName>
        <fullName evidence="8">16S rRNA (Cytosine967-C5)-methyltransferase</fullName>
    </submittedName>
</protein>
<sequence length="433" mass="47033">MSDGLAPRRAAALAYLAVMKERRTLEAALEHTPDFNAMSDRDRAFARAIAATTFRRLGQTRTVLNALLSRPLHETSEGAQALLVTGATQLLWMDGAPHAVVSSTVELAQERNDARKLKGLVNAVLRKVDREGREHLKQTLPRDNLPEWLRESWRAAYGPGTLSRIANAITVPPPLDLSVRNPEERAMWAERLDAQILPNGSLRLSSVGDVRALPGYRDGAWWAQDAAAAIPATLLDLKPGASVIDLCAAPGGKTMQLAATGADVTALDLSDKRLDRVRENLGRTGLKAALVAGDARTFKPRQPVDAVLLDAPCTATGTLRRHPEAGWIKREDDTQRMARLQDEMIKAAIGMLKPGGQFVLCTCSLQPEEGETLAGRITGRHKQLKESPVRPGELPGLESAITPAGWVRLTPALWSDKGGMDGFFIARFVKRTG</sequence>
<feature type="binding site" evidence="6">
    <location>
        <position position="268"/>
    </location>
    <ligand>
        <name>S-adenosyl-L-methionine</name>
        <dbReference type="ChEBI" id="CHEBI:59789"/>
    </ligand>
</feature>
<feature type="binding site" evidence="6">
    <location>
        <position position="310"/>
    </location>
    <ligand>
        <name>S-adenosyl-L-methionine</name>
        <dbReference type="ChEBI" id="CHEBI:59789"/>
    </ligand>
</feature>
<evidence type="ECO:0000256" key="2">
    <source>
        <dbReference type="ARBA" id="ARBA00022603"/>
    </source>
</evidence>
<keyword evidence="2 6" id="KW-0489">Methyltransferase</keyword>
<feature type="binding site" evidence="6">
    <location>
        <position position="294"/>
    </location>
    <ligand>
        <name>S-adenosyl-L-methionine</name>
        <dbReference type="ChEBI" id="CHEBI:59789"/>
    </ligand>
</feature>
<dbReference type="Gene3D" id="3.40.50.150">
    <property type="entry name" value="Vaccinia Virus protein VP39"/>
    <property type="match status" value="1"/>
</dbReference>
<organism evidence="8 9">
    <name type="scientific">Maricaulis maris</name>
    <dbReference type="NCBI Taxonomy" id="74318"/>
    <lineage>
        <taxon>Bacteria</taxon>
        <taxon>Pseudomonadati</taxon>
        <taxon>Pseudomonadota</taxon>
        <taxon>Alphaproteobacteria</taxon>
        <taxon>Maricaulales</taxon>
        <taxon>Maricaulaceae</taxon>
        <taxon>Maricaulis</taxon>
    </lineage>
</organism>
<dbReference type="GO" id="GO:0008173">
    <property type="term" value="F:RNA methyltransferase activity"/>
    <property type="evidence" value="ECO:0007669"/>
    <property type="project" value="InterPro"/>
</dbReference>
<accession>A0A495D478</accession>
<dbReference type="OrthoDB" id="9810297at2"/>
<dbReference type="InterPro" id="IPR018314">
    <property type="entry name" value="RsmB/NOL1/NOP2-like_CS"/>
</dbReference>
<dbReference type="SUPFAM" id="SSF48013">
    <property type="entry name" value="NusB-like"/>
    <property type="match status" value="1"/>
</dbReference>
<dbReference type="Proteomes" id="UP000273675">
    <property type="component" value="Unassembled WGS sequence"/>
</dbReference>
<evidence type="ECO:0000256" key="6">
    <source>
        <dbReference type="PROSITE-ProRule" id="PRU01023"/>
    </source>
</evidence>
<dbReference type="GO" id="GO:0001510">
    <property type="term" value="P:RNA methylation"/>
    <property type="evidence" value="ECO:0007669"/>
    <property type="project" value="InterPro"/>
</dbReference>
<keyword evidence="3 6" id="KW-0808">Transferase</keyword>
<dbReference type="Gene3D" id="1.10.940.10">
    <property type="entry name" value="NusB-like"/>
    <property type="match status" value="1"/>
</dbReference>
<evidence type="ECO:0000256" key="1">
    <source>
        <dbReference type="ARBA" id="ARBA00007494"/>
    </source>
</evidence>
<evidence type="ECO:0000259" key="7">
    <source>
        <dbReference type="PROSITE" id="PS51686"/>
    </source>
</evidence>
<dbReference type="InterPro" id="IPR049560">
    <property type="entry name" value="MeTrfase_RsmB-F_NOP2_cat"/>
</dbReference>
<dbReference type="EMBL" id="RBIM01000004">
    <property type="protein sequence ID" value="RKQ96691.1"/>
    <property type="molecule type" value="Genomic_DNA"/>
</dbReference>
<comment type="similarity">
    <text evidence="1 6">Belongs to the class I-like SAM-binding methyltransferase superfamily. RsmB/NOP family.</text>
</comment>
<name>A0A495D478_9PROT</name>
<reference evidence="8 9" key="1">
    <citation type="submission" date="2018-10" db="EMBL/GenBank/DDBJ databases">
        <title>Genomic Encyclopedia of Type Strains, Phase IV (KMG-IV): sequencing the most valuable type-strain genomes for metagenomic binning, comparative biology and taxonomic classification.</title>
        <authorList>
            <person name="Goeker M."/>
        </authorList>
    </citation>
    <scope>NUCLEOTIDE SEQUENCE [LARGE SCALE GENOMIC DNA]</scope>
    <source>
        <strain evidence="8 9">DSM 4734</strain>
    </source>
</reference>
<dbReference type="InterPro" id="IPR001678">
    <property type="entry name" value="MeTrfase_RsmB-F_NOP2_dom"/>
</dbReference>
<keyword evidence="5 6" id="KW-0694">RNA-binding</keyword>
<comment type="caution">
    <text evidence="8">The sequence shown here is derived from an EMBL/GenBank/DDBJ whole genome shotgun (WGS) entry which is preliminary data.</text>
</comment>
<dbReference type="PRINTS" id="PR02008">
    <property type="entry name" value="RCMTFAMILY"/>
</dbReference>
<dbReference type="PANTHER" id="PTHR22807:SF61">
    <property type="entry name" value="NOL1_NOP2_SUN FAMILY PROTEIN _ ANTITERMINATION NUSB DOMAIN-CONTAINING PROTEIN"/>
    <property type="match status" value="1"/>
</dbReference>
<dbReference type="AlphaFoldDB" id="A0A495D478"/>
<dbReference type="Pfam" id="PF01029">
    <property type="entry name" value="NusB"/>
    <property type="match status" value="1"/>
</dbReference>
<dbReference type="GO" id="GO:0006355">
    <property type="term" value="P:regulation of DNA-templated transcription"/>
    <property type="evidence" value="ECO:0007669"/>
    <property type="project" value="InterPro"/>
</dbReference>
<dbReference type="Pfam" id="PF01189">
    <property type="entry name" value="Methyltr_RsmB-F"/>
    <property type="match status" value="1"/>
</dbReference>
<feature type="domain" description="SAM-dependent MTase RsmB/NOP-type" evidence="7">
    <location>
        <begin position="154"/>
        <end position="431"/>
    </location>
</feature>
<dbReference type="InterPro" id="IPR023267">
    <property type="entry name" value="RCMT"/>
</dbReference>
<dbReference type="InterPro" id="IPR006027">
    <property type="entry name" value="NusB_RsmB_TIM44"/>
</dbReference>
<dbReference type="PROSITE" id="PS51686">
    <property type="entry name" value="SAM_MT_RSMB_NOP"/>
    <property type="match status" value="1"/>
</dbReference>
<dbReference type="SUPFAM" id="SSF53335">
    <property type="entry name" value="S-adenosyl-L-methionine-dependent methyltransferases"/>
    <property type="match status" value="1"/>
</dbReference>
<proteinExistence type="inferred from homology"/>
<keyword evidence="4 6" id="KW-0949">S-adenosyl-L-methionine</keyword>
<feature type="active site" description="Nucleophile" evidence="6">
    <location>
        <position position="363"/>
    </location>
</feature>
<dbReference type="InterPro" id="IPR029063">
    <property type="entry name" value="SAM-dependent_MTases_sf"/>
</dbReference>
<evidence type="ECO:0000256" key="4">
    <source>
        <dbReference type="ARBA" id="ARBA00022691"/>
    </source>
</evidence>
<dbReference type="PANTHER" id="PTHR22807">
    <property type="entry name" value="NOP2 YEAST -RELATED NOL1/NOP2/FMU SUN DOMAIN-CONTAINING"/>
    <property type="match status" value="1"/>
</dbReference>
<evidence type="ECO:0000313" key="9">
    <source>
        <dbReference type="Proteomes" id="UP000273675"/>
    </source>
</evidence>
<feature type="binding site" evidence="6">
    <location>
        <begin position="247"/>
        <end position="253"/>
    </location>
    <ligand>
        <name>S-adenosyl-L-methionine</name>
        <dbReference type="ChEBI" id="CHEBI:59789"/>
    </ligand>
</feature>